<protein>
    <recommendedName>
        <fullName evidence="2">Transposase zinc-binding domain-containing protein</fullName>
    </recommendedName>
</protein>
<sequence>MSKVKQINPNIPINKISRRTVIKVKKFAQAEYEKYFNWIPAGSQKKYRENCNKIRYELQCENDPESQRSIYQHCNKLDCVDCFITTCSLKARLINERLREFRRISYANGISVGKILHFSLLFHEGKTLFQTHSDFSKFKRKIVYPMLKDMGVIGGMVFLHFWSNMCTVCGEKEYYCRCNEAERVFEKKINIHIHVLGFGYLMNVREFREQYDNCIYRNHLPRRENAYYTLFYIFSKLALWKVPKGIKNSYNFFGYLHPSKFKIAEKHKTKVTDNCPTCKTPRHISKIENKKLDHKVYWEIKVQHRRYKIEKKDVLRDCVKDNYKGRARKLLRS</sequence>
<accession>A0A0F9KF66</accession>
<evidence type="ECO:0000313" key="1">
    <source>
        <dbReference type="EMBL" id="KKM73326.1"/>
    </source>
</evidence>
<dbReference type="AlphaFoldDB" id="A0A0F9KF66"/>
<name>A0A0F9KF66_9ZZZZ</name>
<reference evidence="1" key="1">
    <citation type="journal article" date="2015" name="Nature">
        <title>Complex archaea that bridge the gap between prokaryotes and eukaryotes.</title>
        <authorList>
            <person name="Spang A."/>
            <person name="Saw J.H."/>
            <person name="Jorgensen S.L."/>
            <person name="Zaremba-Niedzwiedzka K."/>
            <person name="Martijn J."/>
            <person name="Lind A.E."/>
            <person name="van Eijk R."/>
            <person name="Schleper C."/>
            <person name="Guy L."/>
            <person name="Ettema T.J."/>
        </authorList>
    </citation>
    <scope>NUCLEOTIDE SEQUENCE</scope>
</reference>
<comment type="caution">
    <text evidence="1">The sequence shown here is derived from an EMBL/GenBank/DDBJ whole genome shotgun (WGS) entry which is preliminary data.</text>
</comment>
<dbReference type="EMBL" id="LAZR01009318">
    <property type="protein sequence ID" value="KKM73326.1"/>
    <property type="molecule type" value="Genomic_DNA"/>
</dbReference>
<gene>
    <name evidence="1" type="ORF">LCGC14_1411630</name>
</gene>
<organism evidence="1">
    <name type="scientific">marine sediment metagenome</name>
    <dbReference type="NCBI Taxonomy" id="412755"/>
    <lineage>
        <taxon>unclassified sequences</taxon>
        <taxon>metagenomes</taxon>
        <taxon>ecological metagenomes</taxon>
    </lineage>
</organism>
<evidence type="ECO:0008006" key="2">
    <source>
        <dbReference type="Google" id="ProtNLM"/>
    </source>
</evidence>
<proteinExistence type="predicted"/>